<evidence type="ECO:0000259" key="8">
    <source>
        <dbReference type="PROSITE" id="PS50828"/>
    </source>
</evidence>
<feature type="compositionally biased region" description="Gly residues" evidence="6">
    <location>
        <begin position="833"/>
        <end position="848"/>
    </location>
</feature>
<evidence type="ECO:0000256" key="6">
    <source>
        <dbReference type="SAM" id="MobiDB-lite"/>
    </source>
</evidence>
<dbReference type="Pfam" id="PF01713">
    <property type="entry name" value="Smr"/>
    <property type="match status" value="1"/>
</dbReference>
<dbReference type="Pfam" id="PF08590">
    <property type="entry name" value="DUF1771"/>
    <property type="match status" value="1"/>
</dbReference>
<keyword evidence="3 5" id="KW-0863">Zinc-finger</keyword>
<proteinExistence type="predicted"/>
<name>A0AAV9VDM1_9PEZI</name>
<feature type="compositionally biased region" description="Gly residues" evidence="6">
    <location>
        <begin position="734"/>
        <end position="744"/>
    </location>
</feature>
<comment type="caution">
    <text evidence="9">The sequence shown here is derived from an EMBL/GenBank/DDBJ whole genome shotgun (WGS) entry which is preliminary data.</text>
</comment>
<feature type="domain" description="C3H1-type" evidence="7">
    <location>
        <begin position="315"/>
        <end position="342"/>
    </location>
</feature>
<feature type="region of interest" description="Disordered" evidence="6">
    <location>
        <begin position="57"/>
        <end position="95"/>
    </location>
</feature>
<dbReference type="Gene3D" id="3.30.1370.210">
    <property type="match status" value="1"/>
</dbReference>
<feature type="region of interest" description="Disordered" evidence="6">
    <location>
        <begin position="733"/>
        <end position="754"/>
    </location>
</feature>
<gene>
    <name evidence="9" type="ORF">TWF696_001060</name>
</gene>
<dbReference type="InterPro" id="IPR036855">
    <property type="entry name" value="Znf_CCCH_sf"/>
</dbReference>
<dbReference type="InterPro" id="IPR000571">
    <property type="entry name" value="Znf_CCCH"/>
</dbReference>
<accession>A0AAV9VDM1</accession>
<feature type="domain" description="Smr" evidence="8">
    <location>
        <begin position="624"/>
        <end position="705"/>
    </location>
</feature>
<dbReference type="PANTHER" id="PTHR13119:SF12">
    <property type="entry name" value="PROTEIN SUPPRESSOR OF SABLE"/>
    <property type="match status" value="1"/>
</dbReference>
<dbReference type="GO" id="GO:0003723">
    <property type="term" value="F:RNA binding"/>
    <property type="evidence" value="ECO:0007669"/>
    <property type="project" value="InterPro"/>
</dbReference>
<dbReference type="InterPro" id="IPR036063">
    <property type="entry name" value="Smr_dom_sf"/>
</dbReference>
<reference evidence="9 10" key="1">
    <citation type="submission" date="2019-10" db="EMBL/GenBank/DDBJ databases">
        <authorList>
            <person name="Palmer J.M."/>
        </authorList>
    </citation>
    <scope>NUCLEOTIDE SEQUENCE [LARGE SCALE GENOMIC DNA]</scope>
    <source>
        <strain evidence="9 10">TWF696</strain>
    </source>
</reference>
<dbReference type="SUPFAM" id="SSF90229">
    <property type="entry name" value="CCCH zinc finger"/>
    <property type="match status" value="1"/>
</dbReference>
<dbReference type="Gene3D" id="3.30.1370.110">
    <property type="match status" value="1"/>
</dbReference>
<dbReference type="GO" id="GO:0008270">
    <property type="term" value="F:zinc ion binding"/>
    <property type="evidence" value="ECO:0007669"/>
    <property type="project" value="UniProtKB-KW"/>
</dbReference>
<dbReference type="SUPFAM" id="SSF160443">
    <property type="entry name" value="SMR domain-like"/>
    <property type="match status" value="1"/>
</dbReference>
<feature type="compositionally biased region" description="Low complexity" evidence="6">
    <location>
        <begin position="802"/>
        <end position="816"/>
    </location>
</feature>
<evidence type="ECO:0000313" key="10">
    <source>
        <dbReference type="Proteomes" id="UP001375240"/>
    </source>
</evidence>
<dbReference type="PANTHER" id="PTHR13119">
    <property type="entry name" value="ZINC FINGER CCCH DOMAIN-CONTAINING PROTEI"/>
    <property type="match status" value="1"/>
</dbReference>
<dbReference type="Pfam" id="PF14608">
    <property type="entry name" value="zf-CCCH_2"/>
    <property type="match status" value="2"/>
</dbReference>
<dbReference type="Proteomes" id="UP001375240">
    <property type="component" value="Unassembled WGS sequence"/>
</dbReference>
<dbReference type="SMART" id="SM00463">
    <property type="entry name" value="SMR"/>
    <property type="match status" value="1"/>
</dbReference>
<organism evidence="9 10">
    <name type="scientific">Orbilia brochopaga</name>
    <dbReference type="NCBI Taxonomy" id="3140254"/>
    <lineage>
        <taxon>Eukaryota</taxon>
        <taxon>Fungi</taxon>
        <taxon>Dikarya</taxon>
        <taxon>Ascomycota</taxon>
        <taxon>Pezizomycotina</taxon>
        <taxon>Orbiliomycetes</taxon>
        <taxon>Orbiliales</taxon>
        <taxon>Orbiliaceae</taxon>
        <taxon>Orbilia</taxon>
    </lineage>
</organism>
<evidence type="ECO:0000256" key="2">
    <source>
        <dbReference type="ARBA" id="ARBA00022737"/>
    </source>
</evidence>
<feature type="compositionally biased region" description="Polar residues" evidence="6">
    <location>
        <begin position="400"/>
        <end position="413"/>
    </location>
</feature>
<keyword evidence="10" id="KW-1185">Reference proteome</keyword>
<evidence type="ECO:0000256" key="5">
    <source>
        <dbReference type="PROSITE-ProRule" id="PRU00723"/>
    </source>
</evidence>
<evidence type="ECO:0000313" key="9">
    <source>
        <dbReference type="EMBL" id="KAK6359934.1"/>
    </source>
</evidence>
<dbReference type="InterPro" id="IPR045124">
    <property type="entry name" value="Su(sable)-like"/>
</dbReference>
<keyword evidence="1 5" id="KW-0479">Metal-binding</keyword>
<feature type="region of interest" description="Disordered" evidence="6">
    <location>
        <begin position="350"/>
        <end position="470"/>
    </location>
</feature>
<protein>
    <submittedName>
        <fullName evidence="9">Uncharacterized protein</fullName>
    </submittedName>
</protein>
<dbReference type="GO" id="GO:0045892">
    <property type="term" value="P:negative regulation of DNA-templated transcription"/>
    <property type="evidence" value="ECO:0007669"/>
    <property type="project" value="InterPro"/>
</dbReference>
<dbReference type="EMBL" id="JAVHNQ010000001">
    <property type="protein sequence ID" value="KAK6359934.1"/>
    <property type="molecule type" value="Genomic_DNA"/>
</dbReference>
<feature type="compositionally biased region" description="Low complexity" evidence="6">
    <location>
        <begin position="70"/>
        <end position="90"/>
    </location>
</feature>
<dbReference type="PROSITE" id="PS50828">
    <property type="entry name" value="SMR"/>
    <property type="match status" value="1"/>
</dbReference>
<feature type="zinc finger region" description="C3H1-type" evidence="5">
    <location>
        <begin position="315"/>
        <end position="342"/>
    </location>
</feature>
<evidence type="ECO:0000256" key="4">
    <source>
        <dbReference type="ARBA" id="ARBA00022833"/>
    </source>
</evidence>
<dbReference type="SMART" id="SM01162">
    <property type="entry name" value="DUF1771"/>
    <property type="match status" value="1"/>
</dbReference>
<evidence type="ECO:0000256" key="1">
    <source>
        <dbReference type="ARBA" id="ARBA00022723"/>
    </source>
</evidence>
<keyword evidence="4 5" id="KW-0862">Zinc</keyword>
<dbReference type="SMART" id="SM00356">
    <property type="entry name" value="ZnF_C3H1"/>
    <property type="match status" value="2"/>
</dbReference>
<feature type="zinc finger region" description="C3H1-type" evidence="5">
    <location>
        <begin position="290"/>
        <end position="314"/>
    </location>
</feature>
<dbReference type="PROSITE" id="PS50103">
    <property type="entry name" value="ZF_C3H1"/>
    <property type="match status" value="2"/>
</dbReference>
<evidence type="ECO:0000256" key="3">
    <source>
        <dbReference type="ARBA" id="ARBA00022771"/>
    </source>
</evidence>
<feature type="domain" description="C3H1-type" evidence="7">
    <location>
        <begin position="290"/>
        <end position="314"/>
    </location>
</feature>
<keyword evidence="2" id="KW-0677">Repeat</keyword>
<dbReference type="AlphaFoldDB" id="A0AAV9VDM1"/>
<dbReference type="GO" id="GO:0005634">
    <property type="term" value="C:nucleus"/>
    <property type="evidence" value="ECO:0007669"/>
    <property type="project" value="TreeGrafter"/>
</dbReference>
<sequence>MVLPDEVFDECVAILQNTSLLEEEQTEQVEAVIKSRTGLSGAALEAQTLDVLWRHRAQVSPTSSPPPPRATIIRRASPAPWQVRTAGTPVGTPPPPGFSSAAVSLLNHSGGGGGTGSVGSPFPSPRPSPLLAYSSPRIPHSPSLNAYEYATDVHTPDIYGDYGSENVAWLVADDNPTNYLSSRGGLMQQDNLTPHDMLRSVLGEGRSDDEISAALDACGYDLSATLSMLMEQEAPMGGNGAAAAYDVLRTPEGKYSHIGGEGMTIAAGKNTALTPVGGEYGRSPGRPTTPKVGVVCKFFLSTGSCLRADCRFSHDTSSTICKYWVMGSCLAGETCIFSHDPTQLASKLMDQQRAATSTPPLLQFQDPTAFPALGGDHSPYGGRDNMSNPTLSPPPGFRSLNISRPNSRAQNRAPSPMIPSVDDTEAFPSLGSFKPSKKHQNRRNNRSNLTDGIAGSPGQNIPTGPASLADVVRMSPSPGPYGRNNSRFNNHVTNSPPPSFAVPGKHRNARYPLSSAAAAIPPPQQIPWLDTGNAMNKTYLKHRQTAIKHGQLRNKYLSAAAAAWARNDAKAAKSLSNKGQQEQAEMRKAHRDAAAAIYEQRQKALQQAAANGSGAGGAFVELFVDLHGLHPEEAVEYLERILLENQKSVQPIYAITGTGHHSKNGKDKVQRSVRAFLDEWKYVYREFSAQGDRGGMGGILGIDPGSFDKNYTGKAGKKDNGAAAAAAGETSNGNGAGNGNGNGNGNANAAGNGVTDDVFGVEERQVDGDDVAVGADGEVLRRRDDVVVKIKDSKKRGKGKDAPVATTDASAEAAGANVGTDRHDSAENAAVDGGVGGKVENGELGNGEVGIKLEDAPAPAVVDPVQST</sequence>
<dbReference type="InterPro" id="IPR002625">
    <property type="entry name" value="Smr_dom"/>
</dbReference>
<feature type="region of interest" description="Disordered" evidence="6">
    <location>
        <begin position="793"/>
        <end position="868"/>
    </location>
</feature>
<evidence type="ECO:0000259" key="7">
    <source>
        <dbReference type="PROSITE" id="PS50103"/>
    </source>
</evidence>
<dbReference type="InterPro" id="IPR013899">
    <property type="entry name" value="DUF1771"/>
</dbReference>
<feature type="compositionally biased region" description="Basic residues" evidence="6">
    <location>
        <begin position="435"/>
        <end position="445"/>
    </location>
</feature>